<accession>X1CT62</accession>
<dbReference type="AlphaFoldDB" id="X1CT62"/>
<dbReference type="InterPro" id="IPR028087">
    <property type="entry name" value="Tad_N"/>
</dbReference>
<proteinExistence type="predicted"/>
<gene>
    <name evidence="2" type="ORF">S01H4_22435</name>
</gene>
<dbReference type="EMBL" id="BART01010284">
    <property type="protein sequence ID" value="GAG87421.1"/>
    <property type="molecule type" value="Genomic_DNA"/>
</dbReference>
<evidence type="ECO:0000259" key="1">
    <source>
        <dbReference type="Pfam" id="PF13400"/>
    </source>
</evidence>
<reference evidence="2" key="1">
    <citation type="journal article" date="2014" name="Front. Microbiol.">
        <title>High frequency of phylogenetically diverse reductive dehalogenase-homologous genes in deep subseafloor sedimentary metagenomes.</title>
        <authorList>
            <person name="Kawai M."/>
            <person name="Futagami T."/>
            <person name="Toyoda A."/>
            <person name="Takaki Y."/>
            <person name="Nishi S."/>
            <person name="Hori S."/>
            <person name="Arai W."/>
            <person name="Tsubouchi T."/>
            <person name="Morono Y."/>
            <person name="Uchiyama I."/>
            <person name="Ito T."/>
            <person name="Fujiyama A."/>
            <person name="Inagaki F."/>
            <person name="Takami H."/>
        </authorList>
    </citation>
    <scope>NUCLEOTIDE SEQUENCE</scope>
    <source>
        <strain evidence="2">Expedition CK06-06</strain>
    </source>
</reference>
<organism evidence="2">
    <name type="scientific">marine sediment metagenome</name>
    <dbReference type="NCBI Taxonomy" id="412755"/>
    <lineage>
        <taxon>unclassified sequences</taxon>
        <taxon>metagenomes</taxon>
        <taxon>ecological metagenomes</taxon>
    </lineage>
</organism>
<protein>
    <recommendedName>
        <fullName evidence="1">Putative Flp pilus-assembly TadG-like N-terminal domain-containing protein</fullName>
    </recommendedName>
</protein>
<feature type="domain" description="Putative Flp pilus-assembly TadG-like N-terminal" evidence="1">
    <location>
        <begin position="14"/>
        <end position="61"/>
    </location>
</feature>
<name>X1CT62_9ZZZZ</name>
<evidence type="ECO:0000313" key="2">
    <source>
        <dbReference type="EMBL" id="GAG87421.1"/>
    </source>
</evidence>
<comment type="caution">
    <text evidence="2">The sequence shown here is derived from an EMBL/GenBank/DDBJ whole genome shotgun (WGS) entry which is preliminary data.</text>
</comment>
<dbReference type="Pfam" id="PF13400">
    <property type="entry name" value="Tad"/>
    <property type="match status" value="1"/>
</dbReference>
<sequence length="141" mass="15143">MRIIKIKRFKSENGAVVVIVALSIVALMMVTALTIDVGSLYEERRYLQTVADAAALAGAQQLPESPSGAEAKAIEYAEMHGVTSDNIEVDFDYTYGTLIDTIIVTAKNPESPLYFARVMGKDSSPVAAQATAIVASPQEYV</sequence>
<feature type="non-terminal residue" evidence="2">
    <location>
        <position position="141"/>
    </location>
</feature>